<reference evidence="2 3" key="1">
    <citation type="submission" date="2012-08" db="EMBL/GenBank/DDBJ databases">
        <title>Whole genome shotgun sequence of Gordonia rubripertincta NBRC 101908.</title>
        <authorList>
            <person name="Takarada H."/>
            <person name="Hosoyama A."/>
            <person name="Tsuchikane K."/>
            <person name="Katsumata H."/>
            <person name="Baba S."/>
            <person name="Ohji S."/>
            <person name="Yamazaki S."/>
            <person name="Fujita N."/>
        </authorList>
    </citation>
    <scope>NUCLEOTIDE SEQUENCE [LARGE SCALE GENOMIC DNA]</scope>
    <source>
        <strain evidence="2 3">NBRC 101908</strain>
    </source>
</reference>
<name>A0ABQ0I090_GORRU</name>
<evidence type="ECO:0000256" key="1">
    <source>
        <dbReference type="SAM" id="MobiDB-lite"/>
    </source>
</evidence>
<dbReference type="EMBL" id="BAHB01000122">
    <property type="protein sequence ID" value="GAB87946.1"/>
    <property type="molecule type" value="Genomic_DNA"/>
</dbReference>
<proteinExistence type="predicted"/>
<organism evidence="2 3">
    <name type="scientific">Gordonia rubripertincta NBRC 101908</name>
    <dbReference type="NCBI Taxonomy" id="1077975"/>
    <lineage>
        <taxon>Bacteria</taxon>
        <taxon>Bacillati</taxon>
        <taxon>Actinomycetota</taxon>
        <taxon>Actinomycetes</taxon>
        <taxon>Mycobacteriales</taxon>
        <taxon>Gordoniaceae</taxon>
        <taxon>Gordonia</taxon>
    </lineage>
</organism>
<comment type="caution">
    <text evidence="2">The sequence shown here is derived from an EMBL/GenBank/DDBJ whole genome shotgun (WGS) entry which is preliminary data.</text>
</comment>
<sequence length="221" mass="24391">MSPSEARAADRLQWRTRWLENGAVDLSSPTGTFIRGVIEGETLLLFDWNVDGEFPGIKDAIPGRKDWMPPLGSSDYQTVDEIHKIADVRDIGDNSAVALVCTSGKVSSDPTSFPPYFDSKNIPDAQDRFVAVGRLTFHREGESPPESRPGPKLFPGYDVFGDWWISEYKDSWSPTSGQDEWGREPMPDPSICGDMGDLTAPGPSYPGWSGSEVRISARHGR</sequence>
<feature type="region of interest" description="Disordered" evidence="1">
    <location>
        <begin position="174"/>
        <end position="221"/>
    </location>
</feature>
<keyword evidence="3" id="KW-1185">Reference proteome</keyword>
<accession>A0ABQ0I090</accession>
<evidence type="ECO:0000313" key="3">
    <source>
        <dbReference type="Proteomes" id="UP000010744"/>
    </source>
</evidence>
<protein>
    <submittedName>
        <fullName evidence="2">Uncharacterized protein</fullName>
    </submittedName>
</protein>
<dbReference type="Proteomes" id="UP000010744">
    <property type="component" value="Unassembled WGS sequence"/>
</dbReference>
<evidence type="ECO:0000313" key="2">
    <source>
        <dbReference type="EMBL" id="GAB87946.1"/>
    </source>
</evidence>
<gene>
    <name evidence="2" type="ORF">GORBP_122_00240</name>
</gene>